<dbReference type="CDD" id="cd14014">
    <property type="entry name" value="STKc_PknB_like"/>
    <property type="match status" value="1"/>
</dbReference>
<keyword evidence="4 5" id="KW-0067">ATP-binding</keyword>
<dbReference type="EMBL" id="DSRU01000335">
    <property type="protein sequence ID" value="HFN00661.1"/>
    <property type="molecule type" value="Genomic_DNA"/>
</dbReference>
<dbReference type="PANTHER" id="PTHR43289:SF34">
    <property type="entry name" value="SERINE_THREONINE-PROTEIN KINASE YBDM-RELATED"/>
    <property type="match status" value="1"/>
</dbReference>
<dbReference type="InterPro" id="IPR000719">
    <property type="entry name" value="Prot_kinase_dom"/>
</dbReference>
<reference evidence="9" key="1">
    <citation type="journal article" date="2020" name="mSystems">
        <title>Genome- and Community-Level Interaction Insights into Carbon Utilization and Element Cycling Functions of Hydrothermarchaeota in Hydrothermal Sediment.</title>
        <authorList>
            <person name="Zhou Z."/>
            <person name="Liu Y."/>
            <person name="Xu W."/>
            <person name="Pan J."/>
            <person name="Luo Z.H."/>
            <person name="Li M."/>
        </authorList>
    </citation>
    <scope>NUCLEOTIDE SEQUENCE [LARGE SCALE GENOMIC DNA]</scope>
    <source>
        <strain evidence="9">SpSt-418</strain>
    </source>
</reference>
<keyword evidence="9" id="KW-0723">Serine/threonine-protein kinase</keyword>
<evidence type="ECO:0000256" key="6">
    <source>
        <dbReference type="SAM" id="MobiDB-lite"/>
    </source>
</evidence>
<dbReference type="InterPro" id="IPR011009">
    <property type="entry name" value="Kinase-like_dom_sf"/>
</dbReference>
<dbReference type="PANTHER" id="PTHR43289">
    <property type="entry name" value="MITOGEN-ACTIVATED PROTEIN KINASE KINASE KINASE 20-RELATED"/>
    <property type="match status" value="1"/>
</dbReference>
<keyword evidence="7" id="KW-1133">Transmembrane helix</keyword>
<dbReference type="InterPro" id="IPR017441">
    <property type="entry name" value="Protein_kinase_ATP_BS"/>
</dbReference>
<evidence type="ECO:0000256" key="4">
    <source>
        <dbReference type="ARBA" id="ARBA00022840"/>
    </source>
</evidence>
<keyword evidence="2 5" id="KW-0547">Nucleotide-binding</keyword>
<keyword evidence="7" id="KW-0812">Transmembrane</keyword>
<dbReference type="Gene3D" id="3.30.200.20">
    <property type="entry name" value="Phosphorylase Kinase, domain 1"/>
    <property type="match status" value="1"/>
</dbReference>
<dbReference type="InterPro" id="IPR008271">
    <property type="entry name" value="Ser/Thr_kinase_AS"/>
</dbReference>
<dbReference type="Gene3D" id="1.10.510.10">
    <property type="entry name" value="Transferase(Phosphotransferase) domain 1"/>
    <property type="match status" value="1"/>
</dbReference>
<dbReference type="GO" id="GO:0005524">
    <property type="term" value="F:ATP binding"/>
    <property type="evidence" value="ECO:0007669"/>
    <property type="project" value="UniProtKB-UniRule"/>
</dbReference>
<evidence type="ECO:0000259" key="8">
    <source>
        <dbReference type="PROSITE" id="PS50011"/>
    </source>
</evidence>
<protein>
    <submittedName>
        <fullName evidence="9">Serine/threonine protein kinase</fullName>
    </submittedName>
</protein>
<feature type="transmembrane region" description="Helical" evidence="7">
    <location>
        <begin position="311"/>
        <end position="333"/>
    </location>
</feature>
<feature type="compositionally biased region" description="Low complexity" evidence="6">
    <location>
        <begin position="342"/>
        <end position="360"/>
    </location>
</feature>
<dbReference type="PROSITE" id="PS00108">
    <property type="entry name" value="PROTEIN_KINASE_ST"/>
    <property type="match status" value="1"/>
</dbReference>
<sequence length="544" mass="59349">MTSLLGKTLQSGKYSLDQELGRGGFGITFKATHHLLGQAVVIKTLNEEIYQDSNYADFQRKFQDEARRLAMCLHPHIVRVSDFFTEDNRAYMVMDYIDGMGLDEVVFPNNPLPEATAIHYIRQVGDALKIVHQNGLLHRDVKPQNIMLRQGQNNVVLIDFGTAREFALGTTQFHTSMVSSGYAPIEQYFTEEKRTPAMDVYGLAATLYSLVTAKAPVASILRDREPLIEPRNLNPSLSAATNQAIVRGMAMDAQHRPQSVDEWLALLPDAASGGTPVPTQAKTAATVALASQAPVQAAARIETRRGGGKQILGWLIGLSALTLLGVTAGALYLRSRQEPDTAVSPSPSETVTPSPAPTEEATPEPEPVAPKPKPSPSPSPAPEATTAPLPGPTPEPGDATDAPDNSQTVAVVPGIPPGTSEVEIVNRLGAPTRESKGFWPNTRTALYELNQKEAMLGYIYDRTTNRVRQSEVSFASSAEPLQMKVALNNMLDGRANSRILQGLEQVQQRQTNKFTFERDNLKGVVERNAQNRIYIAVWEADLHD</sequence>
<comment type="caution">
    <text evidence="9">The sequence shown here is derived from an EMBL/GenBank/DDBJ whole genome shotgun (WGS) entry which is preliminary data.</text>
</comment>
<keyword evidence="1" id="KW-0808">Transferase</keyword>
<organism evidence="9">
    <name type="scientific">Oscillatoriales cyanobacterium SpSt-418</name>
    <dbReference type="NCBI Taxonomy" id="2282169"/>
    <lineage>
        <taxon>Bacteria</taxon>
        <taxon>Bacillati</taxon>
        <taxon>Cyanobacteriota</taxon>
        <taxon>Cyanophyceae</taxon>
        <taxon>Oscillatoriophycideae</taxon>
        <taxon>Oscillatoriales</taxon>
    </lineage>
</organism>
<dbReference type="SUPFAM" id="SSF56112">
    <property type="entry name" value="Protein kinase-like (PK-like)"/>
    <property type="match status" value="1"/>
</dbReference>
<dbReference type="AlphaFoldDB" id="A0A7C3PL29"/>
<dbReference type="GO" id="GO:0004674">
    <property type="term" value="F:protein serine/threonine kinase activity"/>
    <property type="evidence" value="ECO:0007669"/>
    <property type="project" value="UniProtKB-KW"/>
</dbReference>
<proteinExistence type="predicted"/>
<dbReference type="SMART" id="SM00220">
    <property type="entry name" value="S_TKc"/>
    <property type="match status" value="1"/>
</dbReference>
<evidence type="ECO:0000256" key="7">
    <source>
        <dbReference type="SAM" id="Phobius"/>
    </source>
</evidence>
<evidence type="ECO:0000313" key="9">
    <source>
        <dbReference type="EMBL" id="HFN00661.1"/>
    </source>
</evidence>
<accession>A0A7C3PL29</accession>
<feature type="binding site" evidence="5">
    <location>
        <position position="43"/>
    </location>
    <ligand>
        <name>ATP</name>
        <dbReference type="ChEBI" id="CHEBI:30616"/>
    </ligand>
</feature>
<name>A0A7C3PL29_9CYAN</name>
<gene>
    <name evidence="9" type="ORF">ENR64_23495</name>
</gene>
<feature type="compositionally biased region" description="Pro residues" evidence="6">
    <location>
        <begin position="364"/>
        <end position="381"/>
    </location>
</feature>
<evidence type="ECO:0000256" key="1">
    <source>
        <dbReference type="ARBA" id="ARBA00022679"/>
    </source>
</evidence>
<keyword evidence="7" id="KW-0472">Membrane</keyword>
<keyword evidence="3 9" id="KW-0418">Kinase</keyword>
<dbReference type="Pfam" id="PF00069">
    <property type="entry name" value="Pkinase"/>
    <property type="match status" value="1"/>
</dbReference>
<evidence type="ECO:0000256" key="5">
    <source>
        <dbReference type="PROSITE-ProRule" id="PRU10141"/>
    </source>
</evidence>
<feature type="region of interest" description="Disordered" evidence="6">
    <location>
        <begin position="337"/>
        <end position="420"/>
    </location>
</feature>
<evidence type="ECO:0000256" key="2">
    <source>
        <dbReference type="ARBA" id="ARBA00022741"/>
    </source>
</evidence>
<dbReference type="PROSITE" id="PS50011">
    <property type="entry name" value="PROTEIN_KINASE_DOM"/>
    <property type="match status" value="1"/>
</dbReference>
<dbReference type="PROSITE" id="PS00107">
    <property type="entry name" value="PROTEIN_KINASE_ATP"/>
    <property type="match status" value="1"/>
</dbReference>
<evidence type="ECO:0000256" key="3">
    <source>
        <dbReference type="ARBA" id="ARBA00022777"/>
    </source>
</evidence>
<feature type="domain" description="Protein kinase" evidence="8">
    <location>
        <begin position="14"/>
        <end position="267"/>
    </location>
</feature>